<reference evidence="22" key="1">
    <citation type="submission" date="2021-01" db="EMBL/GenBank/DDBJ databases">
        <authorList>
            <person name="Li R."/>
            <person name="Bekaert M."/>
        </authorList>
    </citation>
    <scope>NUCLEOTIDE SEQUENCE</scope>
    <source>
        <strain evidence="22">Farmed</strain>
    </source>
</reference>
<keyword evidence="7" id="KW-0227">DNA damage</keyword>
<evidence type="ECO:0000256" key="10">
    <source>
        <dbReference type="ARBA" id="ARBA00022990"/>
    </source>
</evidence>
<comment type="similarity">
    <text evidence="3">Belongs to the SMC family. SMC3 subfamily.</text>
</comment>
<proteinExistence type="inferred from homology"/>
<comment type="subcellular location">
    <subcellularLocation>
        <location evidence="2">Chromosome</location>
        <location evidence="2">Centromere</location>
    </subcellularLocation>
    <subcellularLocation>
        <location evidence="1 18">Nucleus</location>
    </subcellularLocation>
</comment>
<evidence type="ECO:0000256" key="17">
    <source>
        <dbReference type="ARBA" id="ARBA00034085"/>
    </source>
</evidence>
<dbReference type="Gene3D" id="3.40.50.300">
    <property type="entry name" value="P-loop containing nucleotide triphosphate hydrolases"/>
    <property type="match status" value="2"/>
</dbReference>
<dbReference type="InterPro" id="IPR036277">
    <property type="entry name" value="SMC_hinge_sf"/>
</dbReference>
<keyword evidence="12" id="KW-0234">DNA repair</keyword>
<feature type="coiled-coil region" evidence="19">
    <location>
        <begin position="686"/>
        <end position="779"/>
    </location>
</feature>
<evidence type="ECO:0000256" key="5">
    <source>
        <dbReference type="ARBA" id="ARBA00022618"/>
    </source>
</evidence>
<dbReference type="InterPro" id="IPR024704">
    <property type="entry name" value="SMC"/>
</dbReference>
<keyword evidence="10" id="KW-0007">Acetylation</keyword>
<dbReference type="OrthoDB" id="431497at2759"/>
<evidence type="ECO:0000256" key="15">
    <source>
        <dbReference type="ARBA" id="ARBA00023306"/>
    </source>
</evidence>
<dbReference type="GO" id="GO:0051276">
    <property type="term" value="P:chromosome organization"/>
    <property type="evidence" value="ECO:0007669"/>
    <property type="project" value="InterPro"/>
</dbReference>
<dbReference type="GO" id="GO:0005524">
    <property type="term" value="F:ATP binding"/>
    <property type="evidence" value="ECO:0007669"/>
    <property type="project" value="UniProtKB-KW"/>
</dbReference>
<evidence type="ECO:0000313" key="22">
    <source>
        <dbReference type="EMBL" id="CAE1168320.1"/>
    </source>
</evidence>
<dbReference type="GO" id="GO:0031981">
    <property type="term" value="C:nuclear lumen"/>
    <property type="evidence" value="ECO:0007669"/>
    <property type="project" value="UniProtKB-ARBA"/>
</dbReference>
<keyword evidence="9" id="KW-0067">ATP-binding</keyword>
<evidence type="ECO:0000313" key="23">
    <source>
        <dbReference type="Proteomes" id="UP000597762"/>
    </source>
</evidence>
<evidence type="ECO:0000256" key="13">
    <source>
        <dbReference type="ARBA" id="ARBA00023242"/>
    </source>
</evidence>
<dbReference type="GO" id="GO:0000775">
    <property type="term" value="C:chromosome, centromeric region"/>
    <property type="evidence" value="ECO:0007669"/>
    <property type="project" value="UniProtKB-SubCell"/>
</dbReference>
<evidence type="ECO:0000256" key="4">
    <source>
        <dbReference type="ARBA" id="ARBA00022454"/>
    </source>
</evidence>
<evidence type="ECO:0000256" key="7">
    <source>
        <dbReference type="ARBA" id="ARBA00022763"/>
    </source>
</evidence>
<evidence type="ECO:0000256" key="9">
    <source>
        <dbReference type="ARBA" id="ARBA00022840"/>
    </source>
</evidence>
<evidence type="ECO:0000256" key="11">
    <source>
        <dbReference type="ARBA" id="ARBA00023054"/>
    </source>
</evidence>
<keyword evidence="8" id="KW-0498">Mitosis</keyword>
<dbReference type="InterPro" id="IPR027417">
    <property type="entry name" value="P-loop_NTPase"/>
</dbReference>
<dbReference type="Gene3D" id="3.30.70.1620">
    <property type="match status" value="1"/>
</dbReference>
<dbReference type="Proteomes" id="UP000597762">
    <property type="component" value="Unassembled WGS sequence"/>
</dbReference>
<evidence type="ECO:0000256" key="6">
    <source>
        <dbReference type="ARBA" id="ARBA00022741"/>
    </source>
</evidence>
<keyword evidence="15" id="KW-0131">Cell cycle</keyword>
<feature type="coiled-coil region" evidence="19">
    <location>
        <begin position="803"/>
        <end position="927"/>
    </location>
</feature>
<evidence type="ECO:0000256" key="3">
    <source>
        <dbReference type="ARBA" id="ARBA00005917"/>
    </source>
</evidence>
<dbReference type="InterPro" id="IPR010935">
    <property type="entry name" value="SMC_hinge"/>
</dbReference>
<evidence type="ECO:0000256" key="1">
    <source>
        <dbReference type="ARBA" id="ARBA00004123"/>
    </source>
</evidence>
<evidence type="ECO:0000256" key="20">
    <source>
        <dbReference type="SAM" id="MobiDB-lite"/>
    </source>
</evidence>
<gene>
    <name evidence="22" type="ORF">SPHA_9998</name>
</gene>
<feature type="coiled-coil region" evidence="19">
    <location>
        <begin position="476"/>
        <end position="503"/>
    </location>
</feature>
<dbReference type="Pfam" id="PF02463">
    <property type="entry name" value="SMC_N"/>
    <property type="match status" value="1"/>
</dbReference>
<dbReference type="Pfam" id="PF06470">
    <property type="entry name" value="SMC_hinge"/>
    <property type="match status" value="1"/>
</dbReference>
<feature type="domain" description="SMC hinge" evidence="21">
    <location>
        <begin position="530"/>
        <end position="643"/>
    </location>
</feature>
<dbReference type="PANTHER" id="PTHR43977">
    <property type="entry name" value="STRUCTURAL MAINTENANCE OF CHROMOSOMES PROTEIN 3"/>
    <property type="match status" value="1"/>
</dbReference>
<dbReference type="FunFam" id="3.40.50.300:FF:000424">
    <property type="entry name" value="Structural maintenance of chromosomes 3"/>
    <property type="match status" value="1"/>
</dbReference>
<dbReference type="InterPro" id="IPR041741">
    <property type="entry name" value="SMC3_ABC_euk"/>
</dbReference>
<feature type="coiled-coil region" evidence="19">
    <location>
        <begin position="399"/>
        <end position="447"/>
    </location>
</feature>
<dbReference type="Gene3D" id="1.20.1060.20">
    <property type="match status" value="1"/>
</dbReference>
<dbReference type="FunFam" id="3.40.50.300:FF:000370">
    <property type="entry name" value="Structural maintenance of chromosomes 3"/>
    <property type="match status" value="1"/>
</dbReference>
<evidence type="ECO:0000256" key="14">
    <source>
        <dbReference type="ARBA" id="ARBA00023254"/>
    </source>
</evidence>
<evidence type="ECO:0000259" key="21">
    <source>
        <dbReference type="SMART" id="SM00968"/>
    </source>
</evidence>
<organism evidence="22 23">
    <name type="scientific">Acanthosepion pharaonis</name>
    <name type="common">Pharaoh cuttlefish</name>
    <name type="synonym">Sepia pharaonis</name>
    <dbReference type="NCBI Taxonomy" id="158019"/>
    <lineage>
        <taxon>Eukaryota</taxon>
        <taxon>Metazoa</taxon>
        <taxon>Spiralia</taxon>
        <taxon>Lophotrochozoa</taxon>
        <taxon>Mollusca</taxon>
        <taxon>Cephalopoda</taxon>
        <taxon>Coleoidea</taxon>
        <taxon>Decapodiformes</taxon>
        <taxon>Sepiida</taxon>
        <taxon>Sepiina</taxon>
        <taxon>Sepiidae</taxon>
        <taxon>Acanthosepion</taxon>
    </lineage>
</organism>
<comment type="function">
    <text evidence="17">Central component of cohesin, a complex required for chromosome cohesion during the cell cycle. The cohesin complex may form a large proteinaceous ring within which sister chromatids can be trapped. At anaphase, the complex is cleaved and dissociates from chromatin, allowing sister chromatids to segregate. Cohesion is coupled to DNA replication and is involved in DNA repair. The cohesin complex also plays an important role in spindle pole assembly during mitosis and in chromosomes movement.</text>
</comment>
<dbReference type="SUPFAM" id="SSF52540">
    <property type="entry name" value="P-loop containing nucleoside triphosphate hydrolases"/>
    <property type="match status" value="2"/>
</dbReference>
<dbReference type="FunFam" id="3.30.70.1620:FF:000002">
    <property type="entry name" value="Structural maintenance of chromosomes 3"/>
    <property type="match status" value="1"/>
</dbReference>
<comment type="caution">
    <text evidence="22">The sequence shown here is derived from an EMBL/GenBank/DDBJ whole genome shotgun (WGS) entry which is preliminary data.</text>
</comment>
<dbReference type="GO" id="GO:0006281">
    <property type="term" value="P:DNA repair"/>
    <property type="evidence" value="ECO:0007669"/>
    <property type="project" value="UniProtKB-KW"/>
</dbReference>
<dbReference type="SMART" id="SM00968">
    <property type="entry name" value="SMC_hinge"/>
    <property type="match status" value="1"/>
</dbReference>
<keyword evidence="5" id="KW-0132">Cell division</keyword>
<keyword evidence="4" id="KW-0158">Chromosome</keyword>
<keyword evidence="6" id="KW-0547">Nucleotide-binding</keyword>
<evidence type="ECO:0000256" key="8">
    <source>
        <dbReference type="ARBA" id="ARBA00022776"/>
    </source>
</evidence>
<evidence type="ECO:0000256" key="18">
    <source>
        <dbReference type="PIRNR" id="PIRNR005719"/>
    </source>
</evidence>
<keyword evidence="13 18" id="KW-0539">Nucleus</keyword>
<name>A0A812B681_ACAPH</name>
<dbReference type="PIRSF" id="PIRSF005719">
    <property type="entry name" value="SMC"/>
    <property type="match status" value="1"/>
</dbReference>
<dbReference type="FunFam" id="1.20.1060.20:FF:000002">
    <property type="entry name" value="Structural maintenance of chromosomes 3"/>
    <property type="match status" value="1"/>
</dbReference>
<dbReference type="EMBL" id="CAHIKZ030000320">
    <property type="protein sequence ID" value="CAE1168320.1"/>
    <property type="molecule type" value="Genomic_DNA"/>
</dbReference>
<dbReference type="GO" id="GO:0016887">
    <property type="term" value="F:ATP hydrolysis activity"/>
    <property type="evidence" value="ECO:0007669"/>
    <property type="project" value="InterPro"/>
</dbReference>
<accession>A0A812B681</accession>
<dbReference type="CDD" id="cd03272">
    <property type="entry name" value="ABC_SMC3_euk"/>
    <property type="match status" value="1"/>
</dbReference>
<evidence type="ECO:0000256" key="16">
    <source>
        <dbReference type="ARBA" id="ARBA00023328"/>
    </source>
</evidence>
<keyword evidence="14" id="KW-0469">Meiosis</keyword>
<feature type="region of interest" description="Disordered" evidence="20">
    <location>
        <begin position="242"/>
        <end position="266"/>
    </location>
</feature>
<dbReference type="SUPFAM" id="SSF75553">
    <property type="entry name" value="Smc hinge domain"/>
    <property type="match status" value="1"/>
</dbReference>
<evidence type="ECO:0000256" key="12">
    <source>
        <dbReference type="ARBA" id="ARBA00023204"/>
    </source>
</evidence>
<keyword evidence="11 19" id="KW-0175">Coiled coil</keyword>
<evidence type="ECO:0000256" key="2">
    <source>
        <dbReference type="ARBA" id="ARBA00004584"/>
    </source>
</evidence>
<keyword evidence="23" id="KW-1185">Reference proteome</keyword>
<dbReference type="GO" id="GO:0051321">
    <property type="term" value="P:meiotic cell cycle"/>
    <property type="evidence" value="ECO:0007669"/>
    <property type="project" value="UniProtKB-KW"/>
</dbReference>
<protein>
    <recommendedName>
        <fullName evidence="18">Structural maintenance of chromosomes protein</fullName>
    </recommendedName>
</protein>
<dbReference type="InterPro" id="IPR003395">
    <property type="entry name" value="RecF/RecN/SMC_N"/>
</dbReference>
<dbReference type="AlphaFoldDB" id="A0A812B681"/>
<sequence>MYIKQVIIQGFRSYRDQTVVEPFSPRHNVIVGRNGSGKSNFFYAIQFVLSDEFSHLRPEQRQALLHEGTGPRVISAFVEIIFDNSDNRIPIDKDEVVLRRVIGSKKDQYFLDKKMVTKTDVMNLLESAGFSRSNPYYIVKQGKINQMATAPDSQRLKLLREVAGTRVYDERKEESKVILRETEGKREKINDLLKYIEERLKTLEEEKEELKEYQKWDKMRRSLEYTIHDHELRDTRKKLDELQEKRENSGKISQRLRDNQQQANDQVKSINKELRDLKTRMQSLLEEKDTLSHEYQDLTKKKAKVELTIKDILEEIEGDKRSRKKSEDDLKKIDEKIKRCEDQLENIIPMYEAQKNREENAAQQLCLAEQRRKELYAKQGRGNQFTSREERDTWIKKELRSLNKAIRDKEDQIRRLEDDLEGDKKKASELEVKVKEITNKIEQNKEIIDQNNKTFFDMKKKKDQSQNERNALWRQENILQQELQSCREELSKKEQALRSITGKAILNGMDAVQKVLDTFKSQNKYKDLIDGYYGVLIENFDCDKTFFTCVEVTAGNRLFHHIVDTDRTGTRILQEMNRLKLPGEVTFMPLNRLDGRDTQYPESNDAIPMISKMMFEKKFDRAIKHVFGKVMICRSIEVATQIARTQNLDCITLDGDQVSRRGALTGGYYDTRRSRLDLQKGKCELMRKLESQNEEYKEHKKKLEQIESQINSLVSEMQKNETKNSKNKDTFDKMRADVRLMKEELQSIEKARGPKEKSIASLHTNLEAMKGSAQSLNEELGSDLLSQLSVEDQREVDYLNDQIKTLTTQNKEAFQERIRLEGEKNRHENMLNNNLKKKKDRFLLEMQEHSSNDRRERLDSLNAEQQAVDQRVADNKKNGKELDEQLEKMNKEQKELQNKLEYWKGQEREQQEKINEDAKELEKMTNKQSLLLKKKDECMRKIRELGSLPSDAFEKYQDLSLKQLFKKLEQCNLELKKYSHVNKKALDQFINFSDQKEKLMKRKAELDSAHKSILDLMNALDHRKYEAIQLTFKQVSKYFTEIFKKLVPQGHAVLVMRKGDQEHQENEDSQQSGADVPLVEQFTGVGIKVSFTGNKAEMRDMQQLSGGQKSLVALTLIFAIQKCDPAPFYLFDEIDQALDAQHRKAVADMIHELSTNAQFITTTFRPELLEHSDKFYGVKFRNKVSHVDCVTREEAHSFVEDDATRDVMFLQYILTFLCNNFIYSFSPLSFVSLECPLFLSFCYLPFLFFFPPPPPPPPLFLSHSLFLLFIHPLPTTYA</sequence>
<keyword evidence="16" id="KW-0137">Centromere</keyword>
<evidence type="ECO:0000256" key="19">
    <source>
        <dbReference type="SAM" id="Coils"/>
    </source>
</evidence>
<dbReference type="GO" id="GO:0051301">
    <property type="term" value="P:cell division"/>
    <property type="evidence" value="ECO:0007669"/>
    <property type="project" value="UniProtKB-KW"/>
</dbReference>